<organism evidence="2 3">
    <name type="scientific">Coemansia guatemalensis</name>
    <dbReference type="NCBI Taxonomy" id="2761395"/>
    <lineage>
        <taxon>Eukaryota</taxon>
        <taxon>Fungi</taxon>
        <taxon>Fungi incertae sedis</taxon>
        <taxon>Zoopagomycota</taxon>
        <taxon>Kickxellomycotina</taxon>
        <taxon>Kickxellomycetes</taxon>
        <taxon>Kickxellales</taxon>
        <taxon>Kickxellaceae</taxon>
        <taxon>Coemansia</taxon>
    </lineage>
</organism>
<dbReference type="OrthoDB" id="5577333at2759"/>
<name>A0A9W8HWF4_9FUNG</name>
<sequence>MRKEFYLQRRGGLYRVAGPLHNPQRDFARLPPLPPPRVTKTYATQAVRRPLEDITQLRGNNAESNIESSNNINNSSSSLPVPAVTAVVRHKPPTQLPLTADAFVLNIESSNQPAGFETLLDSDAGGGDQRKELSDEVAAKPPPDELADMPYHTQRWKRMRQIRRNGRRKCSCDPQSICYSPVTDELCHSFPAKRIK</sequence>
<comment type="caution">
    <text evidence="2">The sequence shown here is derived from an EMBL/GenBank/DDBJ whole genome shotgun (WGS) entry which is preliminary data.</text>
</comment>
<keyword evidence="3" id="KW-1185">Reference proteome</keyword>
<dbReference type="EMBL" id="JANBUO010000571">
    <property type="protein sequence ID" value="KAJ2803087.1"/>
    <property type="molecule type" value="Genomic_DNA"/>
</dbReference>
<evidence type="ECO:0000256" key="1">
    <source>
        <dbReference type="SAM" id="MobiDB-lite"/>
    </source>
</evidence>
<gene>
    <name evidence="2" type="ORF">H4R20_003026</name>
</gene>
<dbReference type="AlphaFoldDB" id="A0A9W8HWF4"/>
<feature type="compositionally biased region" description="Basic and acidic residues" evidence="1">
    <location>
        <begin position="128"/>
        <end position="138"/>
    </location>
</feature>
<proteinExistence type="predicted"/>
<dbReference type="Proteomes" id="UP001140094">
    <property type="component" value="Unassembled WGS sequence"/>
</dbReference>
<accession>A0A9W8HWF4</accession>
<protein>
    <submittedName>
        <fullName evidence="2">Uncharacterized protein</fullName>
    </submittedName>
</protein>
<evidence type="ECO:0000313" key="2">
    <source>
        <dbReference type="EMBL" id="KAJ2803087.1"/>
    </source>
</evidence>
<feature type="region of interest" description="Disordered" evidence="1">
    <location>
        <begin position="118"/>
        <end position="149"/>
    </location>
</feature>
<reference evidence="2" key="1">
    <citation type="submission" date="2022-07" db="EMBL/GenBank/DDBJ databases">
        <title>Phylogenomic reconstructions and comparative analyses of Kickxellomycotina fungi.</title>
        <authorList>
            <person name="Reynolds N.K."/>
            <person name="Stajich J.E."/>
            <person name="Barry K."/>
            <person name="Grigoriev I.V."/>
            <person name="Crous P."/>
            <person name="Smith M.E."/>
        </authorList>
    </citation>
    <scope>NUCLEOTIDE SEQUENCE</scope>
    <source>
        <strain evidence="2">NRRL 1565</strain>
    </source>
</reference>
<evidence type="ECO:0000313" key="3">
    <source>
        <dbReference type="Proteomes" id="UP001140094"/>
    </source>
</evidence>